<dbReference type="PANTHER" id="PTHR28457">
    <property type="entry name" value="COILED-COIL DOMAIN-CONTAINING PROTEIN 189"/>
    <property type="match status" value="1"/>
</dbReference>
<gene>
    <name evidence="1" type="ORF">CUNI_LOCUS1398</name>
</gene>
<protein>
    <submittedName>
        <fullName evidence="1">Uncharacterized protein</fullName>
    </submittedName>
</protein>
<feature type="non-terminal residue" evidence="1">
    <location>
        <position position="172"/>
    </location>
</feature>
<dbReference type="OrthoDB" id="425082at2759"/>
<dbReference type="EMBL" id="CAJHNH020000170">
    <property type="protein sequence ID" value="CAG5115840.1"/>
    <property type="molecule type" value="Genomic_DNA"/>
</dbReference>
<evidence type="ECO:0000313" key="2">
    <source>
        <dbReference type="Proteomes" id="UP000678393"/>
    </source>
</evidence>
<organism evidence="1 2">
    <name type="scientific">Candidula unifasciata</name>
    <dbReference type="NCBI Taxonomy" id="100452"/>
    <lineage>
        <taxon>Eukaryota</taxon>
        <taxon>Metazoa</taxon>
        <taxon>Spiralia</taxon>
        <taxon>Lophotrochozoa</taxon>
        <taxon>Mollusca</taxon>
        <taxon>Gastropoda</taxon>
        <taxon>Heterobranchia</taxon>
        <taxon>Euthyneura</taxon>
        <taxon>Panpulmonata</taxon>
        <taxon>Eupulmonata</taxon>
        <taxon>Stylommatophora</taxon>
        <taxon>Helicina</taxon>
        <taxon>Helicoidea</taxon>
        <taxon>Geomitridae</taxon>
        <taxon>Candidula</taxon>
    </lineage>
</organism>
<dbReference type="Pfam" id="PF14769">
    <property type="entry name" value="CLAMP"/>
    <property type="match status" value="1"/>
</dbReference>
<dbReference type="InterPro" id="IPR032727">
    <property type="entry name" value="CLAMP"/>
</dbReference>
<dbReference type="PANTHER" id="PTHR28457:SF1">
    <property type="entry name" value="CILIA- AND FLAGELLA-ASSOCIATED PROTEIN 119"/>
    <property type="match status" value="1"/>
</dbReference>
<evidence type="ECO:0000313" key="1">
    <source>
        <dbReference type="EMBL" id="CAG5115840.1"/>
    </source>
</evidence>
<sequence>PKRKQASIALWTDLSISAIDRLNESSSSDHVKQVLADIFMLDDHRTDSRSAIVMDLFFYTLQFAKREQFSRDKTSAFFSIIKRIFEMCIETPFDNKDLTHDYFKDLLICHSVQRPPYSLALFSATNVMRISQHALNTFFRHFDMYKYTFTPEVSLDLALKYSEMPPTPPPEA</sequence>
<accession>A0A8S3YLC0</accession>
<proteinExistence type="predicted"/>
<feature type="non-terminal residue" evidence="1">
    <location>
        <position position="1"/>
    </location>
</feature>
<name>A0A8S3YLC0_9EUPU</name>
<dbReference type="Proteomes" id="UP000678393">
    <property type="component" value="Unassembled WGS sequence"/>
</dbReference>
<comment type="caution">
    <text evidence="1">The sequence shown here is derived from an EMBL/GenBank/DDBJ whole genome shotgun (WGS) entry which is preliminary data.</text>
</comment>
<keyword evidence="2" id="KW-1185">Reference proteome</keyword>
<dbReference type="AlphaFoldDB" id="A0A8S3YLC0"/>
<reference evidence="1" key="1">
    <citation type="submission" date="2021-04" db="EMBL/GenBank/DDBJ databases">
        <authorList>
            <consortium name="Molecular Ecology Group"/>
        </authorList>
    </citation>
    <scope>NUCLEOTIDE SEQUENCE</scope>
</reference>